<name>A0ABW7PKT1_9ACTN</name>
<dbReference type="EMBL" id="JBBDHD010000099">
    <property type="protein sequence ID" value="MFH7598903.1"/>
    <property type="molecule type" value="Genomic_DNA"/>
</dbReference>
<evidence type="ECO:0000313" key="2">
    <source>
        <dbReference type="Proteomes" id="UP001610631"/>
    </source>
</evidence>
<accession>A0ABW7PKT1</accession>
<keyword evidence="1" id="KW-0238">DNA-binding</keyword>
<reference evidence="1 2" key="1">
    <citation type="submission" date="2024-03" db="EMBL/GenBank/DDBJ databases">
        <title>Whole genome sequencing of Streptomyces racemochromogenes, to identify antimicrobial biosynthetic gene clusters.</title>
        <authorList>
            <person name="Suryawanshi P."/>
            <person name="Krishnaraj P.U."/>
            <person name="Arun Y.P."/>
            <person name="Suryawanshi M.P."/>
            <person name="Rakshit O."/>
        </authorList>
    </citation>
    <scope>NUCLEOTIDE SEQUENCE [LARGE SCALE GENOMIC DNA]</scope>
    <source>
        <strain evidence="1 2">AUDT626</strain>
    </source>
</reference>
<sequence length="1661" mass="174920">MSTDTTRAQAGTDGGTDPAPGAAAAALLAAGAVLPADTTGAGPAAVPLTARTYRHPALGDGRVVVRLAAAELGAAEDLAAGFLGLVPDGEPAVVGLGRRQALGFPEWVLVHHPEDGHQALALVPELDRLARQAKTKPKAALDACTEICERLAASLPHFLPVFQEQAARVFLAVENTTYAAQLFGRARAAEARYGLAVDEDRLDAVFLEFALAGALPVKVLTGYAKDLAQRVPPAEAFTRFRRLCVRRTAGGLPPSAQATTELRRLARAAGLTGGVPEQEYLAELLPLPATLRAAAGWWKSHRAALIALARRVPSVRGTLLGMVPGGTGEAGELAAMWLEVLEESGATAGLADAGVPEEQRSPDGTAGWLERFHAARYAGWGNPPAAPALLALVERCADRIRAELALPGREQGLRIGLQDVNLLDLLLSLDLPVAGPAEDSKDVLGLEEWNRSPAPRDLRALCADARLRPAFFRTLNRFNSHMSGGRETVRRLAGTPGSSPLIAEWVREVAAESTASALPDLPEAIRRLTWLPSEALALAPKEVAEAAGADLDEVLARTLRGGLFEELEWPAWESAVRELTPGRGRGHLTVMDAWPYVIVANSTQVRVIGPDSTVLTHDLRAPSVNGRQLGFHYTDGDLLVFWASYNGPVEGYWLSAPDRVLTLDSSATYWSMRSGHVSLPLPGGGRTTGAGVLHRGDSLVPAERPVVSDGTSYWVWDGDRDTGGPGWTEYDPATGATGRRSAPRFLAEALEGHPGGATLPDNIGQNWLRPAPAVEGSVLGAPADGLLGWRAVRVPGGGWHGSDTAGGRVGVPEGGARPDAAVRLPGDERPRALTSDWRTLSLRDPEGAVTARTATQHHGAPHAAGAAELPPLAYWYCLRPRDPEGSAALRALDAPAAGALLKAAAAAERREELPALVREALPAIGSPVLVGGVVDVLRSALVQRKALARVAESLSGRPERPKPAVQRGPADQLLDAALHGLTGTPYHRSYGGEADASFALLRALGRAAADTAAEAVAGRVHVDVPKLAGSSSFPWAGLFLEAPAAVAYRAAVTGAAGTTDEQRTALCRMLAEVDALGLSSAEASAARWRRLTVRIDTAHLLGADGRERGRGSRHRAVLPLGGGALLALNEQTAEYPRGRQFDALLHDPAGVFAVPAPYTGAGEAVTVGDPERGAGWLAAFLEQAAERGPAPWFPSAAEEFGRLTGVSAAAAALVVAGLPYLETYERGFLPADARKLLGVKATEAAHARDDLRGLSPEVRRELVAALLPADPARLWTDGPDAAAAARVWNRRAGRRTPVPEWLLAEAGKEVRGAWPAHRALPALLDAAASPELSADTAWAVKGDRAEPVVPGGRPFDAGVLISAVGFAAWLAHRLPAGHPVRSCLPPVLTAIRQRLASPELLLSVGHYVDLAGFRKAAGTPTETAEGYERYGAVVLATQDGRPLPALRTALLDSTGSDPYLPLLRGTEQLPSATETALRLVHDPAFAALLADPGSPVAGEADGEGAWWPQDAGRSVPELVAEVSAAYELGADAAVLYLALLAMPDPTDRNTARWTGWKPARLKAARAELAATDLVVAGTRSRAGRSLFLPGPWAEPQAPALPVEQWKLPMYATAPGGRPVLGALVPAEPAAELYRRAWTRVREGDVPRFEELRVKRTTGRRR</sequence>
<dbReference type="Proteomes" id="UP001610631">
    <property type="component" value="Unassembled WGS sequence"/>
</dbReference>
<keyword evidence="2" id="KW-1185">Reference proteome</keyword>
<gene>
    <name evidence="1" type="ORF">WDV06_27980</name>
</gene>
<evidence type="ECO:0000313" key="1">
    <source>
        <dbReference type="EMBL" id="MFH7598903.1"/>
    </source>
</evidence>
<proteinExistence type="predicted"/>
<organism evidence="1 2">
    <name type="scientific">Streptomyces racemochromogenes</name>
    <dbReference type="NCBI Taxonomy" id="67353"/>
    <lineage>
        <taxon>Bacteria</taxon>
        <taxon>Bacillati</taxon>
        <taxon>Actinomycetota</taxon>
        <taxon>Actinomycetes</taxon>
        <taxon>Kitasatosporales</taxon>
        <taxon>Streptomycetaceae</taxon>
        <taxon>Streptomyces</taxon>
    </lineage>
</organism>
<protein>
    <submittedName>
        <fullName evidence="1">DNA-binding protein</fullName>
    </submittedName>
</protein>
<dbReference type="GO" id="GO:0003677">
    <property type="term" value="F:DNA binding"/>
    <property type="evidence" value="ECO:0007669"/>
    <property type="project" value="UniProtKB-KW"/>
</dbReference>
<comment type="caution">
    <text evidence="1">The sequence shown here is derived from an EMBL/GenBank/DDBJ whole genome shotgun (WGS) entry which is preliminary data.</text>
</comment>
<dbReference type="RefSeq" id="WP_395512573.1">
    <property type="nucleotide sequence ID" value="NZ_JBBDHD010000099.1"/>
</dbReference>